<name>A0AAJ0GCD5_9PEZI</name>
<protein>
    <recommendedName>
        <fullName evidence="1">D-lactate dehydratase</fullName>
        <ecNumber evidence="1">4.2.1.130</ecNumber>
    </recommendedName>
</protein>
<keyword evidence="2 6" id="KW-0346">Stress response</keyword>
<evidence type="ECO:0000313" key="6">
    <source>
        <dbReference type="EMBL" id="KAK3053531.1"/>
    </source>
</evidence>
<dbReference type="PANTHER" id="PTHR48094:SF11">
    <property type="entry name" value="GLUTATHIONE-INDEPENDENT GLYOXALASE HSP31-RELATED"/>
    <property type="match status" value="1"/>
</dbReference>
<evidence type="ECO:0000256" key="5">
    <source>
        <dbReference type="ARBA" id="ARBA00048082"/>
    </source>
</evidence>
<dbReference type="EMBL" id="JAWDJX010000015">
    <property type="protein sequence ID" value="KAK3053531.1"/>
    <property type="molecule type" value="Genomic_DNA"/>
</dbReference>
<accession>A0AAJ0GCD5</accession>
<dbReference type="PANTHER" id="PTHR48094">
    <property type="entry name" value="PROTEIN/NUCLEIC ACID DEGLYCASE DJ-1-RELATED"/>
    <property type="match status" value="1"/>
</dbReference>
<evidence type="ECO:0000256" key="4">
    <source>
        <dbReference type="ARBA" id="ARBA00038493"/>
    </source>
</evidence>
<dbReference type="Proteomes" id="UP001271007">
    <property type="component" value="Unassembled WGS sequence"/>
</dbReference>
<dbReference type="GO" id="GO:0019172">
    <property type="term" value="F:glyoxalase III activity"/>
    <property type="evidence" value="ECO:0007669"/>
    <property type="project" value="UniProtKB-EC"/>
</dbReference>
<dbReference type="Gene3D" id="3.40.50.880">
    <property type="match status" value="1"/>
</dbReference>
<sequence>MPLPRRVVLACTSAIAPLHDGHNTGIWINEAQHPFNVFRKAGFEVDLVSETGKWGEDWLSMQPDFLNGKDKETYEDRSSEFRSKLDNMLTPDKIDASKYGIFFASAGHAALIDYPDAKGLQKIAIQIWTQGGMVTSVCHGPAIFPGIIDPATGKSAAHGKRITGFGTQGEEDMGLSNVLKSWGKPWVEDVAKELEATYVPAPDPWADFHVVDSRVVSGTNPSSAQGTAEAIIEVFQRS</sequence>
<dbReference type="EC" id="4.2.1.130" evidence="1"/>
<keyword evidence="7" id="KW-1185">Reference proteome</keyword>
<comment type="similarity">
    <text evidence="4">Belongs to the peptidase C56 family. HSP31-like subfamily.</text>
</comment>
<evidence type="ECO:0000313" key="7">
    <source>
        <dbReference type="Proteomes" id="UP001271007"/>
    </source>
</evidence>
<reference evidence="6" key="1">
    <citation type="submission" date="2023-04" db="EMBL/GenBank/DDBJ databases">
        <title>Black Yeasts Isolated from many extreme environments.</title>
        <authorList>
            <person name="Coleine C."/>
            <person name="Stajich J.E."/>
            <person name="Selbmann L."/>
        </authorList>
    </citation>
    <scope>NUCLEOTIDE SEQUENCE</scope>
    <source>
        <strain evidence="6">CCFEE 5312</strain>
    </source>
</reference>
<dbReference type="AlphaFoldDB" id="A0AAJ0GCD5"/>
<comment type="caution">
    <text evidence="6">The sequence shown here is derived from an EMBL/GenBank/DDBJ whole genome shotgun (WGS) entry which is preliminary data.</text>
</comment>
<dbReference type="GO" id="GO:0019243">
    <property type="term" value="P:methylglyoxal catabolic process to D-lactate via S-lactoyl-glutathione"/>
    <property type="evidence" value="ECO:0007669"/>
    <property type="project" value="TreeGrafter"/>
</dbReference>
<organism evidence="6 7">
    <name type="scientific">Extremus antarcticus</name>
    <dbReference type="NCBI Taxonomy" id="702011"/>
    <lineage>
        <taxon>Eukaryota</taxon>
        <taxon>Fungi</taxon>
        <taxon>Dikarya</taxon>
        <taxon>Ascomycota</taxon>
        <taxon>Pezizomycotina</taxon>
        <taxon>Dothideomycetes</taxon>
        <taxon>Dothideomycetidae</taxon>
        <taxon>Mycosphaerellales</taxon>
        <taxon>Extremaceae</taxon>
        <taxon>Extremus</taxon>
    </lineage>
</organism>
<comment type="catalytic activity">
    <reaction evidence="5">
        <text>methylglyoxal + H2O = (R)-lactate + H(+)</text>
        <dbReference type="Rhea" id="RHEA:27754"/>
        <dbReference type="ChEBI" id="CHEBI:15377"/>
        <dbReference type="ChEBI" id="CHEBI:15378"/>
        <dbReference type="ChEBI" id="CHEBI:16004"/>
        <dbReference type="ChEBI" id="CHEBI:17158"/>
        <dbReference type="EC" id="4.2.1.130"/>
    </reaction>
</comment>
<dbReference type="InterPro" id="IPR050325">
    <property type="entry name" value="Prot/Nucl_acid_deglycase"/>
</dbReference>
<evidence type="ECO:0000256" key="2">
    <source>
        <dbReference type="ARBA" id="ARBA00023016"/>
    </source>
</evidence>
<evidence type="ECO:0000256" key="1">
    <source>
        <dbReference type="ARBA" id="ARBA00013134"/>
    </source>
</evidence>
<evidence type="ECO:0000256" key="3">
    <source>
        <dbReference type="ARBA" id="ARBA00023239"/>
    </source>
</evidence>
<dbReference type="GO" id="GO:0005737">
    <property type="term" value="C:cytoplasm"/>
    <property type="evidence" value="ECO:0007669"/>
    <property type="project" value="TreeGrafter"/>
</dbReference>
<dbReference type="InterPro" id="IPR029062">
    <property type="entry name" value="Class_I_gatase-like"/>
</dbReference>
<gene>
    <name evidence="6" type="primary">HSP31</name>
    <name evidence="6" type="ORF">LTR09_005275</name>
</gene>
<keyword evidence="3 6" id="KW-0456">Lyase</keyword>
<proteinExistence type="inferred from homology"/>
<dbReference type="SUPFAM" id="SSF52317">
    <property type="entry name" value="Class I glutamine amidotransferase-like"/>
    <property type="match status" value="1"/>
</dbReference>